<evidence type="ECO:0000313" key="2">
    <source>
        <dbReference type="EMBL" id="QEV58554.1"/>
    </source>
</evidence>
<proteinExistence type="predicted"/>
<evidence type="ECO:0000313" key="3">
    <source>
        <dbReference type="Proteomes" id="UP000326505"/>
    </source>
</evidence>
<dbReference type="RefSeq" id="WP_150509755.1">
    <property type="nucleotide sequence ID" value="NZ_BMSQ01000020.1"/>
</dbReference>
<evidence type="ECO:0000313" key="4">
    <source>
        <dbReference type="Proteomes" id="UP000549009"/>
    </source>
</evidence>
<dbReference type="EMBL" id="CP023690">
    <property type="protein sequence ID" value="QEV58554.1"/>
    <property type="molecule type" value="Genomic_DNA"/>
</dbReference>
<dbReference type="AlphaFoldDB" id="A0A5P2X4C6"/>
<reference evidence="1 4" key="2">
    <citation type="submission" date="2020-08" db="EMBL/GenBank/DDBJ databases">
        <title>Genomic Encyclopedia of Type Strains, Phase III (KMG-III): the genomes of soil and plant-associated and newly described type strains.</title>
        <authorList>
            <person name="Whitman W."/>
        </authorList>
    </citation>
    <scope>NUCLEOTIDE SEQUENCE [LARGE SCALE GENOMIC DNA]</scope>
    <source>
        <strain evidence="1 4">CECT 3146</strain>
    </source>
</reference>
<protein>
    <submittedName>
        <fullName evidence="2">Uncharacterized protein</fullName>
    </submittedName>
</protein>
<organism evidence="2 3">
    <name type="scientific">Streptomyces spectabilis</name>
    <dbReference type="NCBI Taxonomy" id="68270"/>
    <lineage>
        <taxon>Bacteria</taxon>
        <taxon>Bacillati</taxon>
        <taxon>Actinomycetota</taxon>
        <taxon>Actinomycetes</taxon>
        <taxon>Kitasatosporales</taxon>
        <taxon>Streptomycetaceae</taxon>
        <taxon>Streptomyces</taxon>
    </lineage>
</organism>
<reference evidence="2 3" key="1">
    <citation type="submission" date="2017-09" db="EMBL/GenBank/DDBJ databases">
        <authorList>
            <person name="Lee N."/>
            <person name="Cho B.-K."/>
        </authorList>
    </citation>
    <scope>NUCLEOTIDE SEQUENCE [LARGE SCALE GENOMIC DNA]</scope>
    <source>
        <strain evidence="2 3">ATCC 27465</strain>
    </source>
</reference>
<keyword evidence="4" id="KW-1185">Reference proteome</keyword>
<dbReference type="EMBL" id="JACHJD010000018">
    <property type="protein sequence ID" value="MBB5108296.1"/>
    <property type="molecule type" value="Genomic_DNA"/>
</dbReference>
<dbReference type="Proteomes" id="UP000549009">
    <property type="component" value="Unassembled WGS sequence"/>
</dbReference>
<accession>A0A5P2X4C6</accession>
<dbReference type="OrthoDB" id="9954327at2"/>
<gene>
    <name evidence="2" type="ORF">CP982_07380</name>
    <name evidence="1" type="ORF">FHS40_007417</name>
</gene>
<sequence>MLSFNIPVAPGENPEAVARTQILWKAHVKQVHLQRPILFTVTRITDSFNTLAKVMGLPQDPEPRQYYRVDARTNDCPGDKSVGA</sequence>
<dbReference type="Proteomes" id="UP000326505">
    <property type="component" value="Chromosome"/>
</dbReference>
<name>A0A5P2X4C6_STRST</name>
<evidence type="ECO:0000313" key="1">
    <source>
        <dbReference type="EMBL" id="MBB5108296.1"/>
    </source>
</evidence>
<dbReference type="KEGG" id="sspb:CP982_07380"/>